<evidence type="ECO:0000313" key="2">
    <source>
        <dbReference type="EMBL" id="MFI6499465.1"/>
    </source>
</evidence>
<evidence type="ECO:0000313" key="3">
    <source>
        <dbReference type="Proteomes" id="UP001612741"/>
    </source>
</evidence>
<dbReference type="Proteomes" id="UP001612741">
    <property type="component" value="Unassembled WGS sequence"/>
</dbReference>
<feature type="transmembrane region" description="Helical" evidence="1">
    <location>
        <begin position="67"/>
        <end position="86"/>
    </location>
</feature>
<dbReference type="EMBL" id="JBITGY010000005">
    <property type="protein sequence ID" value="MFI6499465.1"/>
    <property type="molecule type" value="Genomic_DNA"/>
</dbReference>
<reference evidence="2 3" key="1">
    <citation type="submission" date="2024-10" db="EMBL/GenBank/DDBJ databases">
        <title>The Natural Products Discovery Center: Release of the First 8490 Sequenced Strains for Exploring Actinobacteria Biosynthetic Diversity.</title>
        <authorList>
            <person name="Kalkreuter E."/>
            <person name="Kautsar S.A."/>
            <person name="Yang D."/>
            <person name="Bader C.D."/>
            <person name="Teijaro C.N."/>
            <person name="Fluegel L."/>
            <person name="Davis C.M."/>
            <person name="Simpson J.R."/>
            <person name="Lauterbach L."/>
            <person name="Steele A.D."/>
            <person name="Gui C."/>
            <person name="Meng S."/>
            <person name="Li G."/>
            <person name="Viehrig K."/>
            <person name="Ye F."/>
            <person name="Su P."/>
            <person name="Kiefer A.F."/>
            <person name="Nichols A."/>
            <person name="Cepeda A.J."/>
            <person name="Yan W."/>
            <person name="Fan B."/>
            <person name="Jiang Y."/>
            <person name="Adhikari A."/>
            <person name="Zheng C.-J."/>
            <person name="Schuster L."/>
            <person name="Cowan T.M."/>
            <person name="Smanski M.J."/>
            <person name="Chevrette M.G."/>
            <person name="De Carvalho L.P.S."/>
            <person name="Shen B."/>
        </authorList>
    </citation>
    <scope>NUCLEOTIDE SEQUENCE [LARGE SCALE GENOMIC DNA]</scope>
    <source>
        <strain evidence="2 3">NPDC050545</strain>
    </source>
</reference>
<feature type="transmembrane region" description="Helical" evidence="1">
    <location>
        <begin position="299"/>
        <end position="326"/>
    </location>
</feature>
<sequence>MRRHRLGIPALLLAAGYMVTVVVAAVSALVSDDIGLLVRLTLFYELETDPEPTLQQLLSSAASATVTWPKVIVLLAVGGMWAWALWQGLRGPVTGARPAADRNVRLLRVALYASVAVWLVYISVPEWPWWAAALEYLVMLGVAVAFCPLMRPIAGVAGLALFAGVTGNVLLITGEVLYALGWRAAERMLDSTALAAVTYTLWTILVLVVQWRDGRWRPATVRYGVAALLAPLALILPLALLGIRGMSGDAVDSVAGALTMIWLARSAHDLADPDSRPAPPRPPLPLPARPYTHALTARLVVAAKVAACAVPLIPVLVNLSNGYVLWITAYLPLRLVERLAGGVPAVIWWIVEAAVGAGGLAVLVLVAACRGTRRAFRVAMTALLLTAAAGFAAAVGVIVLPLLRIDPFVVLRGGDVYSVIRLFSRGWDMVPAASPLWFTLACLASAALLSWAHTMRGLYPRLPVAA</sequence>
<feature type="transmembrane region" description="Helical" evidence="1">
    <location>
        <begin position="192"/>
        <end position="211"/>
    </location>
</feature>
<keyword evidence="1" id="KW-1133">Transmembrane helix</keyword>
<accession>A0ABW7YU70</accession>
<feature type="transmembrane region" description="Helical" evidence="1">
    <location>
        <begin position="381"/>
        <end position="403"/>
    </location>
</feature>
<comment type="caution">
    <text evidence="2">The sequence shown here is derived from an EMBL/GenBank/DDBJ whole genome shotgun (WGS) entry which is preliminary data.</text>
</comment>
<feature type="transmembrane region" description="Helical" evidence="1">
    <location>
        <begin position="106"/>
        <end position="124"/>
    </location>
</feature>
<gene>
    <name evidence="2" type="ORF">ACIBG2_18910</name>
</gene>
<proteinExistence type="predicted"/>
<protein>
    <recommendedName>
        <fullName evidence="4">DUF2029 domain-containing protein</fullName>
    </recommendedName>
</protein>
<feature type="transmembrane region" description="Helical" evidence="1">
    <location>
        <begin position="156"/>
        <end position="180"/>
    </location>
</feature>
<feature type="transmembrane region" description="Helical" evidence="1">
    <location>
        <begin position="223"/>
        <end position="244"/>
    </location>
</feature>
<keyword evidence="1" id="KW-0812">Transmembrane</keyword>
<feature type="transmembrane region" description="Helical" evidence="1">
    <location>
        <begin position="346"/>
        <end position="369"/>
    </location>
</feature>
<feature type="transmembrane region" description="Helical" evidence="1">
    <location>
        <begin position="130"/>
        <end position="149"/>
    </location>
</feature>
<feature type="transmembrane region" description="Helical" evidence="1">
    <location>
        <begin position="432"/>
        <end position="452"/>
    </location>
</feature>
<keyword evidence="1" id="KW-0472">Membrane</keyword>
<dbReference type="RefSeq" id="WP_397082786.1">
    <property type="nucleotide sequence ID" value="NZ_JBITGY010000005.1"/>
</dbReference>
<name>A0ABW7YU70_9ACTN</name>
<organism evidence="2 3">
    <name type="scientific">Nonomuraea typhae</name>
    <dbReference type="NCBI Taxonomy" id="2603600"/>
    <lineage>
        <taxon>Bacteria</taxon>
        <taxon>Bacillati</taxon>
        <taxon>Actinomycetota</taxon>
        <taxon>Actinomycetes</taxon>
        <taxon>Streptosporangiales</taxon>
        <taxon>Streptosporangiaceae</taxon>
        <taxon>Nonomuraea</taxon>
    </lineage>
</organism>
<keyword evidence="3" id="KW-1185">Reference proteome</keyword>
<evidence type="ECO:0008006" key="4">
    <source>
        <dbReference type="Google" id="ProtNLM"/>
    </source>
</evidence>
<evidence type="ECO:0000256" key="1">
    <source>
        <dbReference type="SAM" id="Phobius"/>
    </source>
</evidence>